<protein>
    <recommendedName>
        <fullName evidence="3">RHS repeat-associated core domain-containing protein</fullName>
    </recommendedName>
</protein>
<evidence type="ECO:0000313" key="2">
    <source>
        <dbReference type="Proteomes" id="UP000046155"/>
    </source>
</evidence>
<gene>
    <name evidence="1" type="ORF">SSCH_550007</name>
</gene>
<dbReference type="AlphaFoldDB" id="A0A0B7MN54"/>
<keyword evidence="2" id="KW-1185">Reference proteome</keyword>
<dbReference type="PANTHER" id="PTHR32305:SF15">
    <property type="entry name" value="PROTEIN RHSA-RELATED"/>
    <property type="match status" value="1"/>
</dbReference>
<dbReference type="EMBL" id="CDRZ01000253">
    <property type="protein sequence ID" value="CEO89653.1"/>
    <property type="molecule type" value="Genomic_DNA"/>
</dbReference>
<dbReference type="NCBIfam" id="TIGR03696">
    <property type="entry name" value="Rhs_assc_core"/>
    <property type="match status" value="1"/>
</dbReference>
<dbReference type="PANTHER" id="PTHR32305">
    <property type="match status" value="1"/>
</dbReference>
<dbReference type="Proteomes" id="UP000046155">
    <property type="component" value="Unassembled WGS sequence"/>
</dbReference>
<reference evidence="2" key="1">
    <citation type="submission" date="2015-01" db="EMBL/GenBank/DDBJ databases">
        <authorList>
            <person name="Manzoor Shahid"/>
            <person name="Zubair Saima"/>
        </authorList>
    </citation>
    <scope>NUCLEOTIDE SEQUENCE [LARGE SCALE GENOMIC DNA]</scope>
    <source>
        <strain evidence="2">Sp3</strain>
    </source>
</reference>
<organism evidence="1 2">
    <name type="scientific">Syntrophaceticus schinkii</name>
    <dbReference type="NCBI Taxonomy" id="499207"/>
    <lineage>
        <taxon>Bacteria</taxon>
        <taxon>Bacillati</taxon>
        <taxon>Bacillota</taxon>
        <taxon>Clostridia</taxon>
        <taxon>Thermoanaerobacterales</taxon>
        <taxon>Thermoanaerobacterales Family III. Incertae Sedis</taxon>
        <taxon>Syntrophaceticus</taxon>
    </lineage>
</organism>
<sequence length="88" mass="9927">MSDENGLYYLRARYYNPDIKRFINLDVLLGSIDEGQSLNRYAYVNSNPVLYTDPFGLCAEDIGPLTAGFLWEISNSGLFGIPSVFSDY</sequence>
<dbReference type="Gene3D" id="2.180.10.10">
    <property type="entry name" value="RHS repeat-associated core"/>
    <property type="match status" value="1"/>
</dbReference>
<dbReference type="InterPro" id="IPR022385">
    <property type="entry name" value="Rhs_assc_core"/>
</dbReference>
<proteinExistence type="predicted"/>
<name>A0A0B7MN54_9FIRM</name>
<accession>A0A0B7MN54</accession>
<evidence type="ECO:0008006" key="3">
    <source>
        <dbReference type="Google" id="ProtNLM"/>
    </source>
</evidence>
<evidence type="ECO:0000313" key="1">
    <source>
        <dbReference type="EMBL" id="CEO89653.1"/>
    </source>
</evidence>
<dbReference type="InterPro" id="IPR050708">
    <property type="entry name" value="T6SS_VgrG/RHS"/>
</dbReference>